<dbReference type="AlphaFoldDB" id="W2TZM7"/>
<dbReference type="Proteomes" id="UP000053676">
    <property type="component" value="Unassembled WGS sequence"/>
</dbReference>
<name>W2TZM7_NECAM</name>
<evidence type="ECO:0000313" key="2">
    <source>
        <dbReference type="Proteomes" id="UP000053676"/>
    </source>
</evidence>
<dbReference type="KEGG" id="nai:NECAME_16300"/>
<accession>W2TZM7</accession>
<reference evidence="2" key="1">
    <citation type="journal article" date="2014" name="Nat. Genet.">
        <title>Genome of the human hookworm Necator americanus.</title>
        <authorList>
            <person name="Tang Y.T."/>
            <person name="Gao X."/>
            <person name="Rosa B.A."/>
            <person name="Abubucker S."/>
            <person name="Hallsworth-Pepin K."/>
            <person name="Martin J."/>
            <person name="Tyagi R."/>
            <person name="Heizer E."/>
            <person name="Zhang X."/>
            <person name="Bhonagiri-Palsikar V."/>
            <person name="Minx P."/>
            <person name="Warren W.C."/>
            <person name="Wang Q."/>
            <person name="Zhan B."/>
            <person name="Hotez P.J."/>
            <person name="Sternberg P.W."/>
            <person name="Dougall A."/>
            <person name="Gaze S.T."/>
            <person name="Mulvenna J."/>
            <person name="Sotillo J."/>
            <person name="Ranganathan S."/>
            <person name="Rabelo E.M."/>
            <person name="Wilson R.K."/>
            <person name="Felgner P.L."/>
            <person name="Bethony J."/>
            <person name="Hawdon J.M."/>
            <person name="Gasser R.B."/>
            <person name="Loukas A."/>
            <person name="Mitreva M."/>
        </authorList>
    </citation>
    <scope>NUCLEOTIDE SEQUENCE [LARGE SCALE GENOMIC DNA]</scope>
</reference>
<proteinExistence type="predicted"/>
<sequence>MLENCGYIEDSVRFDAPENKTFVSICGLPSLFLLFSLPSKEALGVALGRDHSYLSSLLKSVLMHKEIAKTTLETTVLVEKLFYQKRPFRKEE</sequence>
<keyword evidence="2" id="KW-1185">Reference proteome</keyword>
<evidence type="ECO:0000313" key="1">
    <source>
        <dbReference type="EMBL" id="ETN86497.1"/>
    </source>
</evidence>
<gene>
    <name evidence="1" type="ORF">NECAME_16300</name>
</gene>
<protein>
    <submittedName>
        <fullName evidence="1">Uncharacterized protein</fullName>
    </submittedName>
</protein>
<dbReference type="EMBL" id="KI657541">
    <property type="protein sequence ID" value="ETN86497.1"/>
    <property type="molecule type" value="Genomic_DNA"/>
</dbReference>
<organism evidence="1 2">
    <name type="scientific">Necator americanus</name>
    <name type="common">Human hookworm</name>
    <dbReference type="NCBI Taxonomy" id="51031"/>
    <lineage>
        <taxon>Eukaryota</taxon>
        <taxon>Metazoa</taxon>
        <taxon>Ecdysozoa</taxon>
        <taxon>Nematoda</taxon>
        <taxon>Chromadorea</taxon>
        <taxon>Rhabditida</taxon>
        <taxon>Rhabditina</taxon>
        <taxon>Rhabditomorpha</taxon>
        <taxon>Strongyloidea</taxon>
        <taxon>Ancylostomatidae</taxon>
        <taxon>Bunostominae</taxon>
        <taxon>Necator</taxon>
    </lineage>
</organism>